<dbReference type="PANTHER" id="PTHR43300">
    <property type="entry name" value="ACETYLTRANSFERASE"/>
    <property type="match status" value="1"/>
</dbReference>
<dbReference type="CDD" id="cd03360">
    <property type="entry name" value="LbH_AT_putative"/>
    <property type="match status" value="1"/>
</dbReference>
<dbReference type="InterPro" id="IPR018357">
    <property type="entry name" value="Hexapep_transf_CS"/>
</dbReference>
<evidence type="ECO:0000256" key="1">
    <source>
        <dbReference type="ARBA" id="ARBA00007274"/>
    </source>
</evidence>
<evidence type="ECO:0000256" key="4">
    <source>
        <dbReference type="ARBA" id="ARBA00023315"/>
    </source>
</evidence>
<comment type="similarity">
    <text evidence="1">Belongs to the transferase hexapeptide repeat family.</text>
</comment>
<name>A0A9X1V2R9_9FLAO</name>
<evidence type="ECO:0000256" key="3">
    <source>
        <dbReference type="ARBA" id="ARBA00022737"/>
    </source>
</evidence>
<dbReference type="PROSITE" id="PS00101">
    <property type="entry name" value="HEXAPEP_TRANSFERASES"/>
    <property type="match status" value="1"/>
</dbReference>
<keyword evidence="7" id="KW-1185">Reference proteome</keyword>
<feature type="active site" description="Proton acceptor" evidence="5">
    <location>
        <position position="137"/>
    </location>
</feature>
<dbReference type="InterPro" id="IPR020019">
    <property type="entry name" value="AcTrfase_PglD-like"/>
</dbReference>
<reference evidence="6" key="1">
    <citation type="submission" date="2022-03" db="EMBL/GenBank/DDBJ databases">
        <title>Gramella crocea sp. nov., isolated from activated sludge of a seafood processing plant.</title>
        <authorList>
            <person name="Zhang X."/>
        </authorList>
    </citation>
    <scope>NUCLEOTIDE SEQUENCE</scope>
    <source>
        <strain evidence="6">YJ019</strain>
    </source>
</reference>
<organism evidence="6 7">
    <name type="scientific">Christiangramia lutea</name>
    <dbReference type="NCBI Taxonomy" id="1607951"/>
    <lineage>
        <taxon>Bacteria</taxon>
        <taxon>Pseudomonadati</taxon>
        <taxon>Bacteroidota</taxon>
        <taxon>Flavobacteriia</taxon>
        <taxon>Flavobacteriales</taxon>
        <taxon>Flavobacteriaceae</taxon>
        <taxon>Christiangramia</taxon>
    </lineage>
</organism>
<dbReference type="PANTHER" id="PTHR43300:SF7">
    <property type="entry name" value="UDP-N-ACETYLBACILLOSAMINE N-ACETYLTRANSFERASE"/>
    <property type="match status" value="1"/>
</dbReference>
<dbReference type="RefSeq" id="WP_240712876.1">
    <property type="nucleotide sequence ID" value="NZ_JAKVTV010000001.1"/>
</dbReference>
<evidence type="ECO:0000313" key="7">
    <source>
        <dbReference type="Proteomes" id="UP001139226"/>
    </source>
</evidence>
<proteinExistence type="inferred from homology"/>
<evidence type="ECO:0000313" key="6">
    <source>
        <dbReference type="EMBL" id="MCH4822755.1"/>
    </source>
</evidence>
<gene>
    <name evidence="6" type="ORF">ML462_06185</name>
</gene>
<dbReference type="GO" id="GO:0016746">
    <property type="term" value="F:acyltransferase activity"/>
    <property type="evidence" value="ECO:0007669"/>
    <property type="project" value="UniProtKB-KW"/>
</dbReference>
<dbReference type="SUPFAM" id="SSF51161">
    <property type="entry name" value="Trimeric LpxA-like enzymes"/>
    <property type="match status" value="1"/>
</dbReference>
<keyword evidence="2" id="KW-0808">Transferase</keyword>
<feature type="site" description="Increases basicity of active site His" evidence="5">
    <location>
        <position position="138"/>
    </location>
</feature>
<evidence type="ECO:0000256" key="2">
    <source>
        <dbReference type="ARBA" id="ARBA00022679"/>
    </source>
</evidence>
<comment type="caution">
    <text evidence="6">The sequence shown here is derived from an EMBL/GenBank/DDBJ whole genome shotgun (WGS) entry which is preliminary data.</text>
</comment>
<dbReference type="InterPro" id="IPR011004">
    <property type="entry name" value="Trimer_LpxA-like_sf"/>
</dbReference>
<evidence type="ECO:0000256" key="5">
    <source>
        <dbReference type="PIRSR" id="PIRSR620019-1"/>
    </source>
</evidence>
<dbReference type="InterPro" id="IPR050179">
    <property type="entry name" value="Trans_hexapeptide_repeat"/>
</dbReference>
<keyword evidence="4" id="KW-0012">Acyltransferase</keyword>
<dbReference type="Pfam" id="PF14602">
    <property type="entry name" value="Hexapep_2"/>
    <property type="match status" value="1"/>
</dbReference>
<keyword evidence="3" id="KW-0677">Repeat</keyword>
<dbReference type="AlphaFoldDB" id="A0A9X1V2R9"/>
<dbReference type="EMBL" id="JAKVTV010000001">
    <property type="protein sequence ID" value="MCH4822755.1"/>
    <property type="molecule type" value="Genomic_DNA"/>
</dbReference>
<accession>A0A9X1V2R9</accession>
<protein>
    <submittedName>
        <fullName evidence="6">Acetyltransferase</fullName>
    </submittedName>
</protein>
<dbReference type="Proteomes" id="UP001139226">
    <property type="component" value="Unassembled WGS sequence"/>
</dbReference>
<sequence length="216" mass="23420">MATNREKLVIFPFNGNGLEALDCLDPGKFDFIGFIDDDSNKKSDEFQIFSRGILQKNPDLRILAVPGGPESFIRRKEIISSLRINEERFVTVVHPSASIGRNVSLGRNCLIMSGVVLTSNSIIEDHVCILPNSIIHHDSRIGSYTLIGSKVVIAGSTSVGSNCYIGSGSNIKNGLSIGEKSLIGMGSNILKDVQANSKMVGNPARNLNLRIDQVIH</sequence>
<dbReference type="Pfam" id="PF00132">
    <property type="entry name" value="Hexapep"/>
    <property type="match status" value="1"/>
</dbReference>
<dbReference type="InterPro" id="IPR001451">
    <property type="entry name" value="Hexapep"/>
</dbReference>
<dbReference type="Gene3D" id="2.160.10.10">
    <property type="entry name" value="Hexapeptide repeat proteins"/>
    <property type="match status" value="1"/>
</dbReference>